<comment type="caution">
    <text evidence="1">The sequence shown here is derived from an EMBL/GenBank/DDBJ whole genome shotgun (WGS) entry which is preliminary data.</text>
</comment>
<evidence type="ECO:0000313" key="2">
    <source>
        <dbReference type="Proteomes" id="UP001140453"/>
    </source>
</evidence>
<protein>
    <submittedName>
        <fullName evidence="1">Uncharacterized protein</fullName>
    </submittedName>
</protein>
<dbReference type="EMBL" id="JAPEVB010000002">
    <property type="protein sequence ID" value="KAJ4394599.1"/>
    <property type="molecule type" value="Genomic_DNA"/>
</dbReference>
<gene>
    <name evidence="1" type="ORF">N0V93_003818</name>
</gene>
<accession>A0A9W8YZ51</accession>
<dbReference type="Proteomes" id="UP001140453">
    <property type="component" value="Unassembled WGS sequence"/>
</dbReference>
<reference evidence="1" key="1">
    <citation type="submission" date="2022-10" db="EMBL/GenBank/DDBJ databases">
        <title>Tapping the CABI collections for fungal endophytes: first genome assemblies for Collariella, Neodidymelliopsis, Ascochyta clinopodiicola, Didymella pomorum, Didymosphaeria variabile, Neocosmospora piperis and Neocucurbitaria cava.</title>
        <authorList>
            <person name="Hill R."/>
        </authorList>
    </citation>
    <scope>NUCLEOTIDE SEQUENCE</scope>
    <source>
        <strain evidence="1">IMI 355082</strain>
    </source>
</reference>
<organism evidence="1 2">
    <name type="scientific">Gnomoniopsis smithogilvyi</name>
    <dbReference type="NCBI Taxonomy" id="1191159"/>
    <lineage>
        <taxon>Eukaryota</taxon>
        <taxon>Fungi</taxon>
        <taxon>Dikarya</taxon>
        <taxon>Ascomycota</taxon>
        <taxon>Pezizomycotina</taxon>
        <taxon>Sordariomycetes</taxon>
        <taxon>Sordariomycetidae</taxon>
        <taxon>Diaporthales</taxon>
        <taxon>Gnomoniaceae</taxon>
        <taxon>Gnomoniopsis</taxon>
    </lineage>
</organism>
<keyword evidence="2" id="KW-1185">Reference proteome</keyword>
<dbReference type="AlphaFoldDB" id="A0A9W8YZ51"/>
<sequence length="85" mass="10038">MAKRRLRRWRGQVAEKVLRAGMTWPERVPVVNRNSFQVTAAEEEEEEEEEEQEEWEVNVNWQMKKHTADTPIEQAAVGSQPCCRQ</sequence>
<evidence type="ECO:0000313" key="1">
    <source>
        <dbReference type="EMBL" id="KAJ4394599.1"/>
    </source>
</evidence>
<name>A0A9W8YZ51_9PEZI</name>
<proteinExistence type="predicted"/>